<feature type="domain" description="Secretion system C-terminal sorting" evidence="11">
    <location>
        <begin position="349"/>
        <end position="421"/>
    </location>
</feature>
<evidence type="ECO:0000259" key="11">
    <source>
        <dbReference type="Pfam" id="PF18962"/>
    </source>
</evidence>
<keyword evidence="8" id="KW-1015">Disulfide bond</keyword>
<evidence type="ECO:0000256" key="2">
    <source>
        <dbReference type="ARBA" id="ARBA00022670"/>
    </source>
</evidence>
<feature type="chain" id="PRO_5046360715" evidence="9">
    <location>
        <begin position="18"/>
        <end position="422"/>
    </location>
</feature>
<dbReference type="RefSeq" id="WP_379792508.1">
    <property type="nucleotide sequence ID" value="NZ_JBHSQB010000009.1"/>
</dbReference>
<comment type="caution">
    <text evidence="12">The sequence shown here is derived from an EMBL/GenBank/DDBJ whole genome shotgun (WGS) entry which is preliminary data.</text>
</comment>
<evidence type="ECO:0000256" key="7">
    <source>
        <dbReference type="ARBA" id="ARBA00023049"/>
    </source>
</evidence>
<keyword evidence="4 9" id="KW-0732">Signal</keyword>
<keyword evidence="7 12" id="KW-0482">Metalloprotease</keyword>
<dbReference type="Pfam" id="PF05572">
    <property type="entry name" value="Peptidase_M43"/>
    <property type="match status" value="1"/>
</dbReference>
<keyword evidence="5" id="KW-0378">Hydrolase</keyword>
<keyword evidence="3" id="KW-0479">Metal-binding</keyword>
<dbReference type="InterPro" id="IPR008754">
    <property type="entry name" value="Peptidase_M43"/>
</dbReference>
<evidence type="ECO:0000259" key="10">
    <source>
        <dbReference type="Pfam" id="PF05572"/>
    </source>
</evidence>
<organism evidence="12 13">
    <name type="scientific">Flavobacterium qiangtangense</name>
    <dbReference type="NCBI Taxonomy" id="1442595"/>
    <lineage>
        <taxon>Bacteria</taxon>
        <taxon>Pseudomonadati</taxon>
        <taxon>Bacteroidota</taxon>
        <taxon>Flavobacteriia</taxon>
        <taxon>Flavobacteriales</taxon>
        <taxon>Flavobacteriaceae</taxon>
        <taxon>Flavobacterium</taxon>
    </lineage>
</organism>
<dbReference type="NCBIfam" id="TIGR04183">
    <property type="entry name" value="Por_Secre_tail"/>
    <property type="match status" value="1"/>
</dbReference>
<dbReference type="GO" id="GO:0008237">
    <property type="term" value="F:metallopeptidase activity"/>
    <property type="evidence" value="ECO:0007669"/>
    <property type="project" value="UniProtKB-KW"/>
</dbReference>
<dbReference type="Gene3D" id="3.40.390.10">
    <property type="entry name" value="Collagenase (Catalytic Domain)"/>
    <property type="match status" value="1"/>
</dbReference>
<feature type="signal peptide" evidence="9">
    <location>
        <begin position="1"/>
        <end position="17"/>
    </location>
</feature>
<evidence type="ECO:0000256" key="4">
    <source>
        <dbReference type="ARBA" id="ARBA00022729"/>
    </source>
</evidence>
<dbReference type="PANTHER" id="PTHR47466:SF1">
    <property type="entry name" value="METALLOPROTEASE MEP1 (AFU_ORTHOLOGUE AFUA_1G07730)-RELATED"/>
    <property type="match status" value="1"/>
</dbReference>
<dbReference type="EMBL" id="JBHSQB010000009">
    <property type="protein sequence ID" value="MFC6097547.1"/>
    <property type="molecule type" value="Genomic_DNA"/>
</dbReference>
<dbReference type="SUPFAM" id="SSF55486">
    <property type="entry name" value="Metalloproteases ('zincins'), catalytic domain"/>
    <property type="match status" value="1"/>
</dbReference>
<keyword evidence="2" id="KW-0645">Protease</keyword>
<comment type="similarity">
    <text evidence="1">Belongs to the peptidase M43B family.</text>
</comment>
<evidence type="ECO:0000256" key="3">
    <source>
        <dbReference type="ARBA" id="ARBA00022723"/>
    </source>
</evidence>
<protein>
    <submittedName>
        <fullName evidence="12">M43 family zinc metalloprotease</fullName>
    </submittedName>
</protein>
<name>A0ABW1PRY7_9FLAO</name>
<evidence type="ECO:0000313" key="13">
    <source>
        <dbReference type="Proteomes" id="UP001596287"/>
    </source>
</evidence>
<reference evidence="13" key="1">
    <citation type="journal article" date="2019" name="Int. J. Syst. Evol. Microbiol.">
        <title>The Global Catalogue of Microorganisms (GCM) 10K type strain sequencing project: providing services to taxonomists for standard genome sequencing and annotation.</title>
        <authorList>
            <consortium name="The Broad Institute Genomics Platform"/>
            <consortium name="The Broad Institute Genome Sequencing Center for Infectious Disease"/>
            <person name="Wu L."/>
            <person name="Ma J."/>
        </authorList>
    </citation>
    <scope>NUCLEOTIDE SEQUENCE [LARGE SCALE GENOMIC DNA]</scope>
    <source>
        <strain evidence="13">CCUG 49679</strain>
    </source>
</reference>
<feature type="domain" description="Peptidase M43 pregnancy-associated plasma-A" evidence="10">
    <location>
        <begin position="168"/>
        <end position="314"/>
    </location>
</feature>
<keyword evidence="13" id="KW-1185">Reference proteome</keyword>
<dbReference type="InterPro" id="IPR024079">
    <property type="entry name" value="MetalloPept_cat_dom_sf"/>
</dbReference>
<dbReference type="CDD" id="cd04275">
    <property type="entry name" value="ZnMc_pappalysin_like"/>
    <property type="match status" value="1"/>
</dbReference>
<evidence type="ECO:0000256" key="8">
    <source>
        <dbReference type="ARBA" id="ARBA00023157"/>
    </source>
</evidence>
<sequence length="422" mass="46265">MRKITFLLLLASSTLFAQRTCLTHEKMNNVLNTPEKKAHHDEVMNFVKNSSQDNLFRTSGSNGTQSTNTVITIPVVFHVLYKNPNQNISDAQIQSQLDVLNRDYRKLNTDFSAVVPSVFQGISADMEIVFCKATKTPSGATTTGIVRKSIASSVSFGDSYYLAAGDPAWDPTKYLNVWVGILNGDYNGILGWAYLPDQAGQAWDGFVCDYRYFGTTGTATAPFNLGRTCTHEIGHYLGLDHPWGEDDSLCGSASNDDGVADTPATNGPYFECPTFPSNEFACTATPNGSIFMNYMDYVNDACMAMFTNGQKALVQNTMSGPRASLLTSASTACGALSVEDFQAIKAITVYPNPVSVEFFIASPFKSIDEVEIYNQNGQLVKSAKVDSTDSYRMNVDGLASGIYYLRIYDKNEFVKSDKLIIK</sequence>
<evidence type="ECO:0000313" key="12">
    <source>
        <dbReference type="EMBL" id="MFC6097547.1"/>
    </source>
</evidence>
<evidence type="ECO:0000256" key="6">
    <source>
        <dbReference type="ARBA" id="ARBA00022833"/>
    </source>
</evidence>
<evidence type="ECO:0000256" key="9">
    <source>
        <dbReference type="SAM" id="SignalP"/>
    </source>
</evidence>
<dbReference type="InterPro" id="IPR026444">
    <property type="entry name" value="Secre_tail"/>
</dbReference>
<evidence type="ECO:0000256" key="1">
    <source>
        <dbReference type="ARBA" id="ARBA00008721"/>
    </source>
</evidence>
<keyword evidence="6" id="KW-0862">Zinc</keyword>
<dbReference type="PANTHER" id="PTHR47466">
    <property type="match status" value="1"/>
</dbReference>
<gene>
    <name evidence="12" type="ORF">ACFPVY_12900</name>
</gene>
<dbReference type="Pfam" id="PF18962">
    <property type="entry name" value="Por_Secre_tail"/>
    <property type="match status" value="1"/>
</dbReference>
<evidence type="ECO:0000256" key="5">
    <source>
        <dbReference type="ARBA" id="ARBA00022801"/>
    </source>
</evidence>
<accession>A0ABW1PRY7</accession>
<dbReference type="Proteomes" id="UP001596287">
    <property type="component" value="Unassembled WGS sequence"/>
</dbReference>
<proteinExistence type="inferred from homology"/>